<comment type="caution">
    <text evidence="1">The sequence shown here is derived from an EMBL/GenBank/DDBJ whole genome shotgun (WGS) entry which is preliminary data.</text>
</comment>
<reference evidence="1 2" key="1">
    <citation type="submission" date="2024-01" db="EMBL/GenBank/DDBJ databases">
        <title>The genomes of 5 underutilized Papilionoideae crops provide insights into root nodulation and disease resistanc.</title>
        <authorList>
            <person name="Jiang F."/>
        </authorList>
    </citation>
    <scope>NUCLEOTIDE SEQUENCE [LARGE SCALE GENOMIC DNA]</scope>
    <source>
        <strain evidence="1">DUOXIRENSHENG_FW03</strain>
        <tissue evidence="1">Leaves</tissue>
    </source>
</reference>
<gene>
    <name evidence="1" type="ORF">VNO78_05825</name>
</gene>
<keyword evidence="2" id="KW-1185">Reference proteome</keyword>
<evidence type="ECO:0000313" key="1">
    <source>
        <dbReference type="EMBL" id="KAK7404836.1"/>
    </source>
</evidence>
<accession>A0AAN9STH2</accession>
<dbReference type="Proteomes" id="UP001386955">
    <property type="component" value="Unassembled WGS sequence"/>
</dbReference>
<evidence type="ECO:0000313" key="2">
    <source>
        <dbReference type="Proteomes" id="UP001386955"/>
    </source>
</evidence>
<proteinExistence type="predicted"/>
<dbReference type="EMBL" id="JAYMYS010000002">
    <property type="protein sequence ID" value="KAK7404836.1"/>
    <property type="molecule type" value="Genomic_DNA"/>
</dbReference>
<sequence length="116" mass="13662">MLKNCWVTFDLFLNPVARQWIWVGSRVRLVLKFYGEPVIPALQSELNYVYLNLRILSFTFILMKDDIFPDFVYFASSDNVFVLDSLTYGVFKKIESSTPRLSGFYTFLLSYIVIYL</sequence>
<organism evidence="1 2">
    <name type="scientific">Psophocarpus tetragonolobus</name>
    <name type="common">Winged bean</name>
    <name type="synonym">Dolichos tetragonolobus</name>
    <dbReference type="NCBI Taxonomy" id="3891"/>
    <lineage>
        <taxon>Eukaryota</taxon>
        <taxon>Viridiplantae</taxon>
        <taxon>Streptophyta</taxon>
        <taxon>Embryophyta</taxon>
        <taxon>Tracheophyta</taxon>
        <taxon>Spermatophyta</taxon>
        <taxon>Magnoliopsida</taxon>
        <taxon>eudicotyledons</taxon>
        <taxon>Gunneridae</taxon>
        <taxon>Pentapetalae</taxon>
        <taxon>rosids</taxon>
        <taxon>fabids</taxon>
        <taxon>Fabales</taxon>
        <taxon>Fabaceae</taxon>
        <taxon>Papilionoideae</taxon>
        <taxon>50 kb inversion clade</taxon>
        <taxon>NPAAA clade</taxon>
        <taxon>indigoferoid/millettioid clade</taxon>
        <taxon>Phaseoleae</taxon>
        <taxon>Psophocarpus</taxon>
    </lineage>
</organism>
<protein>
    <submittedName>
        <fullName evidence="1">Uncharacterized protein</fullName>
    </submittedName>
</protein>
<dbReference type="AlphaFoldDB" id="A0AAN9STH2"/>
<name>A0AAN9STH2_PSOTE</name>